<keyword evidence="4" id="KW-0961">Cell wall biogenesis/degradation</keyword>
<evidence type="ECO:0000256" key="1">
    <source>
        <dbReference type="ARBA" id="ARBA00005641"/>
    </source>
</evidence>
<reference evidence="7 8" key="1">
    <citation type="submission" date="2014-04" db="EMBL/GenBank/DDBJ databases">
        <authorList>
            <consortium name="DOE Joint Genome Institute"/>
            <person name="Kuo A."/>
            <person name="Martino E."/>
            <person name="Perotto S."/>
            <person name="Kohler A."/>
            <person name="Nagy L.G."/>
            <person name="Floudas D."/>
            <person name="Copeland A."/>
            <person name="Barry K.W."/>
            <person name="Cichocki N."/>
            <person name="Veneault-Fourrey C."/>
            <person name="LaButti K."/>
            <person name="Lindquist E.A."/>
            <person name="Lipzen A."/>
            <person name="Lundell T."/>
            <person name="Morin E."/>
            <person name="Murat C."/>
            <person name="Sun H."/>
            <person name="Tunlid A."/>
            <person name="Henrissat B."/>
            <person name="Grigoriev I.V."/>
            <person name="Hibbett D.S."/>
            <person name="Martin F."/>
            <person name="Nordberg H.P."/>
            <person name="Cantor M.N."/>
            <person name="Hua S.X."/>
        </authorList>
    </citation>
    <scope>NUCLEOTIDE SEQUENCE [LARGE SCALE GENOMIC DNA]</scope>
    <source>
        <strain evidence="7 8">Zn</strain>
    </source>
</reference>
<dbReference type="Gene3D" id="3.20.20.80">
    <property type="entry name" value="Glycosidases"/>
    <property type="match status" value="1"/>
</dbReference>
<dbReference type="GO" id="GO:0071555">
    <property type="term" value="P:cell wall organization"/>
    <property type="evidence" value="ECO:0007669"/>
    <property type="project" value="UniProtKB-KW"/>
</dbReference>
<dbReference type="EMBL" id="KN832877">
    <property type="protein sequence ID" value="KIN00523.1"/>
    <property type="molecule type" value="Genomic_DNA"/>
</dbReference>
<name>A0A0C3DEX6_OIDMZ</name>
<dbReference type="STRING" id="913774.A0A0C3DEX6"/>
<dbReference type="GO" id="GO:0009986">
    <property type="term" value="C:cell surface"/>
    <property type="evidence" value="ECO:0007669"/>
    <property type="project" value="TreeGrafter"/>
</dbReference>
<evidence type="ECO:0000256" key="4">
    <source>
        <dbReference type="ARBA" id="ARBA00023316"/>
    </source>
</evidence>
<gene>
    <name evidence="7" type="ORF">OIDMADRAFT_104409</name>
</gene>
<dbReference type="InParanoid" id="A0A0C3DEX6"/>
<organism evidence="7 8">
    <name type="scientific">Oidiodendron maius (strain Zn)</name>
    <dbReference type="NCBI Taxonomy" id="913774"/>
    <lineage>
        <taxon>Eukaryota</taxon>
        <taxon>Fungi</taxon>
        <taxon>Dikarya</taxon>
        <taxon>Ascomycota</taxon>
        <taxon>Pezizomycotina</taxon>
        <taxon>Leotiomycetes</taxon>
        <taxon>Leotiomycetes incertae sedis</taxon>
        <taxon>Myxotrichaceae</taxon>
        <taxon>Oidiodendron</taxon>
    </lineage>
</organism>
<dbReference type="GO" id="GO:0009251">
    <property type="term" value="P:glucan catabolic process"/>
    <property type="evidence" value="ECO:0007669"/>
    <property type="project" value="TreeGrafter"/>
</dbReference>
<reference evidence="8" key="2">
    <citation type="submission" date="2015-01" db="EMBL/GenBank/DDBJ databases">
        <title>Evolutionary Origins and Diversification of the Mycorrhizal Mutualists.</title>
        <authorList>
            <consortium name="DOE Joint Genome Institute"/>
            <consortium name="Mycorrhizal Genomics Consortium"/>
            <person name="Kohler A."/>
            <person name="Kuo A."/>
            <person name="Nagy L.G."/>
            <person name="Floudas D."/>
            <person name="Copeland A."/>
            <person name="Barry K.W."/>
            <person name="Cichocki N."/>
            <person name="Veneault-Fourrey C."/>
            <person name="LaButti K."/>
            <person name="Lindquist E.A."/>
            <person name="Lipzen A."/>
            <person name="Lundell T."/>
            <person name="Morin E."/>
            <person name="Murat C."/>
            <person name="Riley R."/>
            <person name="Ohm R."/>
            <person name="Sun H."/>
            <person name="Tunlid A."/>
            <person name="Henrissat B."/>
            <person name="Grigoriev I.V."/>
            <person name="Hibbett D.S."/>
            <person name="Martin F."/>
        </authorList>
    </citation>
    <scope>NUCLEOTIDE SEQUENCE [LARGE SCALE GENOMIC DNA]</scope>
    <source>
        <strain evidence="8">Zn</strain>
    </source>
</reference>
<dbReference type="InterPro" id="IPR017853">
    <property type="entry name" value="GH"/>
</dbReference>
<evidence type="ECO:0000259" key="6">
    <source>
        <dbReference type="Pfam" id="PF00150"/>
    </source>
</evidence>
<dbReference type="PANTHER" id="PTHR31297">
    <property type="entry name" value="GLUCAN ENDO-1,6-BETA-GLUCOSIDASE B"/>
    <property type="match status" value="1"/>
</dbReference>
<comment type="similarity">
    <text evidence="1 5">Belongs to the glycosyl hydrolase 5 (cellulase A) family.</text>
</comment>
<keyword evidence="2 5" id="KW-0378">Hydrolase</keyword>
<dbReference type="InterPro" id="IPR050386">
    <property type="entry name" value="Glycosyl_hydrolase_5"/>
</dbReference>
<dbReference type="FunFam" id="3.20.20.80:FF:000130">
    <property type="entry name" value="Endoglucanase C"/>
    <property type="match status" value="1"/>
</dbReference>
<dbReference type="GO" id="GO:0005576">
    <property type="term" value="C:extracellular region"/>
    <property type="evidence" value="ECO:0007669"/>
    <property type="project" value="TreeGrafter"/>
</dbReference>
<evidence type="ECO:0000256" key="5">
    <source>
        <dbReference type="RuleBase" id="RU361153"/>
    </source>
</evidence>
<evidence type="ECO:0000256" key="2">
    <source>
        <dbReference type="ARBA" id="ARBA00022801"/>
    </source>
</evidence>
<evidence type="ECO:0000256" key="3">
    <source>
        <dbReference type="ARBA" id="ARBA00023295"/>
    </source>
</evidence>
<dbReference type="SUPFAM" id="SSF51445">
    <property type="entry name" value="(Trans)glycosidases"/>
    <property type="match status" value="1"/>
</dbReference>
<feature type="domain" description="Glycoside hydrolase family 5" evidence="6">
    <location>
        <begin position="74"/>
        <end position="335"/>
    </location>
</feature>
<dbReference type="HOGENOM" id="CLU_031875_1_1_1"/>
<evidence type="ECO:0000313" key="7">
    <source>
        <dbReference type="EMBL" id="KIN00523.1"/>
    </source>
</evidence>
<protein>
    <submittedName>
        <fullName evidence="7">Glycoside hydrolase family 5 protein</fullName>
    </submittedName>
</protein>
<dbReference type="Proteomes" id="UP000054321">
    <property type="component" value="Unassembled WGS sequence"/>
</dbReference>
<dbReference type="AlphaFoldDB" id="A0A0C3DEX6"/>
<keyword evidence="8" id="KW-1185">Reference proteome</keyword>
<proteinExistence type="inferred from homology"/>
<dbReference type="InterPro" id="IPR001547">
    <property type="entry name" value="Glyco_hydro_5"/>
</dbReference>
<sequence>MSNGILRVNGEKVVDGNGNTVILRGAGLGGWMNMENFITGYPGHESQHRAAMLEVLGKEKQEFFFDKFLEYFFTEDDAKFFANLGLNCIRLPFNYRHFEDDMNPRVLKDSGFKHLDRVVDLCAKHNIYTILDMHTVPGGQNPDWHSDNPSNYAAFWDFKDHQDRTIWLWTQIAAHYVKNPWIAGYNPINEPCDPQHSRLPTFYSRLETAVRAVDPHHILWLDGNTFAMEWRGFNDVLPNCAYALHDYTMMGFPTGERFKGTPEQKEKLEVQFLRKAKFQHERKTVAWNGEFGPVYADPRADEDAAEINQERYNLLGAQLEVYDKYQIPWTIWLYKDIGMQGMVYTDPESLWNKTIQGFVEKKKKLQLDAWGRHASHDVEEVLDPFVKWIDSVCPAAAQTYPTPWDTKRHIMRATLQTFVSQAFALEFANLFKDFTLEQLDEAAKSFRFDRCVQREGLNKIMSEHAKLRKDASAVESELSAAVMAKLGKLDELIEALP</sequence>
<keyword evidence="3 5" id="KW-0326">Glycosidase</keyword>
<dbReference type="Pfam" id="PF00150">
    <property type="entry name" value="Cellulase"/>
    <property type="match status" value="1"/>
</dbReference>
<dbReference type="PANTHER" id="PTHR31297:SF13">
    <property type="entry name" value="PUTATIVE-RELATED"/>
    <property type="match status" value="1"/>
</dbReference>
<accession>A0A0C3DEX6</accession>
<dbReference type="GO" id="GO:0008422">
    <property type="term" value="F:beta-glucosidase activity"/>
    <property type="evidence" value="ECO:0007669"/>
    <property type="project" value="TreeGrafter"/>
</dbReference>
<evidence type="ECO:0000313" key="8">
    <source>
        <dbReference type="Proteomes" id="UP000054321"/>
    </source>
</evidence>
<dbReference type="OrthoDB" id="1887033at2759"/>